<evidence type="ECO:0000256" key="3">
    <source>
        <dbReference type="ARBA" id="ARBA00022692"/>
    </source>
</evidence>
<evidence type="ECO:0000256" key="2">
    <source>
        <dbReference type="ARBA" id="ARBA00022475"/>
    </source>
</evidence>
<evidence type="ECO:0000259" key="8">
    <source>
        <dbReference type="Pfam" id="PF02706"/>
    </source>
</evidence>
<dbReference type="InterPro" id="IPR027417">
    <property type="entry name" value="P-loop_NTPase"/>
</dbReference>
<dbReference type="OrthoDB" id="230260at2"/>
<dbReference type="EMBL" id="FYEH01000013">
    <property type="protein sequence ID" value="SNB75467.1"/>
    <property type="molecule type" value="Genomic_DNA"/>
</dbReference>
<keyword evidence="10" id="KW-1185">Reference proteome</keyword>
<evidence type="ECO:0000313" key="9">
    <source>
        <dbReference type="EMBL" id="SNB75467.1"/>
    </source>
</evidence>
<evidence type="ECO:0000256" key="7">
    <source>
        <dbReference type="SAM" id="Phobius"/>
    </source>
</evidence>
<evidence type="ECO:0000313" key="10">
    <source>
        <dbReference type="Proteomes" id="UP000197065"/>
    </source>
</evidence>
<evidence type="ECO:0000256" key="6">
    <source>
        <dbReference type="SAM" id="Coils"/>
    </source>
</evidence>
<keyword evidence="5 7" id="KW-0472">Membrane</keyword>
<feature type="domain" description="Polysaccharide chain length determinant N-terminal" evidence="8">
    <location>
        <begin position="22"/>
        <end position="107"/>
    </location>
</feature>
<dbReference type="Proteomes" id="UP000197065">
    <property type="component" value="Unassembled WGS sequence"/>
</dbReference>
<dbReference type="GO" id="GO:0005886">
    <property type="term" value="C:plasma membrane"/>
    <property type="evidence" value="ECO:0007669"/>
    <property type="project" value="UniProtKB-SubCell"/>
</dbReference>
<proteinExistence type="predicted"/>
<protein>
    <submittedName>
        <fullName evidence="9">Uncharacterized protein involved in exopolysaccharide biosynthesis</fullName>
    </submittedName>
</protein>
<gene>
    <name evidence="9" type="ORF">SAMN07250955_11356</name>
</gene>
<keyword evidence="4 7" id="KW-1133">Transmembrane helix</keyword>
<dbReference type="InterPro" id="IPR003856">
    <property type="entry name" value="LPS_length_determ_N"/>
</dbReference>
<sequence length="720" mass="78561">MNEAMTRTGGLPLEISWADVLRVWRRWIVVIGLIALGGGAAAVYLASRIEPTYDTQSVILFDRPDAGKIKGAAETAPIDASTRAWLVRSQVEILRSSNLVREVVDELHLTDEPMFQPKGPGLVGTGVAYAKTFLSQWLPSLKPQPVENLADADSVTREYLNRLTVQQDPDTYILRVGFRAPDAALAAKIANAHTQAYFAWLQQQGAGAIGGTSDWLKQAVDSAHDRLITAENNVEAYRSKNALVDVGGRTALEQQLAQMSADLAAAQAAMVSKQARANEILRLQQAGQVEGIVSMSGSRTLEELESQLGQVSANVASLESVRGSAYPDVRTARASRDKLQSAVRSEIGKIIEGETSEAKIAAANVQQLTVALNELKSKTLGAENQRAELSRLEGEAETERSVYLSLLQQMRGYDRAGELIKADATLLSPALIPDMPSSPRTGLFGIFGFCISGGLSALALVWRENRREVVRHTGDMTTYSGVRCIGIMPKFSRRRQGSWDRSHAKYLFFREELRSICAHLLRSPSRGLRKNMTVLVTSALPGEGKSTFSYELGRFAAENGVRVLLVSTDLKSKNALMGTFPASLEPSLSFDGVVWPAPATTWETDRRQLLASWQQEYGLIVIDTPPLSAMAASAILAPMADDTLVLGRVDQTPRLLLNSVVRQIEASGGRVAGTVLTFAQLDQKKGLLPSDFGYYFQRNREYLQVSKVPQIRDDSRSSNG</sequence>
<dbReference type="Pfam" id="PF02706">
    <property type="entry name" value="Wzz"/>
    <property type="match status" value="1"/>
</dbReference>
<keyword evidence="3 7" id="KW-0812">Transmembrane</keyword>
<dbReference type="RefSeq" id="WP_088562481.1">
    <property type="nucleotide sequence ID" value="NZ_FYEH01000013.1"/>
</dbReference>
<evidence type="ECO:0000256" key="5">
    <source>
        <dbReference type="ARBA" id="ARBA00023136"/>
    </source>
</evidence>
<keyword evidence="6" id="KW-0175">Coiled coil</keyword>
<accession>A0A212RSF8</accession>
<organism evidence="9 10">
    <name type="scientific">Arboricoccus pini</name>
    <dbReference type="NCBI Taxonomy" id="1963835"/>
    <lineage>
        <taxon>Bacteria</taxon>
        <taxon>Pseudomonadati</taxon>
        <taxon>Pseudomonadota</taxon>
        <taxon>Alphaproteobacteria</taxon>
        <taxon>Geminicoccales</taxon>
        <taxon>Geminicoccaceae</taxon>
        <taxon>Arboricoccus</taxon>
    </lineage>
</organism>
<dbReference type="PANTHER" id="PTHR32309">
    <property type="entry name" value="TYROSINE-PROTEIN KINASE"/>
    <property type="match status" value="1"/>
</dbReference>
<dbReference type="GO" id="GO:0004713">
    <property type="term" value="F:protein tyrosine kinase activity"/>
    <property type="evidence" value="ECO:0007669"/>
    <property type="project" value="TreeGrafter"/>
</dbReference>
<dbReference type="PANTHER" id="PTHR32309:SF13">
    <property type="entry name" value="FERRIC ENTEROBACTIN TRANSPORT PROTEIN FEPE"/>
    <property type="match status" value="1"/>
</dbReference>
<name>A0A212RSF8_9PROT</name>
<evidence type="ECO:0000256" key="1">
    <source>
        <dbReference type="ARBA" id="ARBA00004651"/>
    </source>
</evidence>
<feature type="coiled-coil region" evidence="6">
    <location>
        <begin position="220"/>
        <end position="269"/>
    </location>
</feature>
<dbReference type="Gene3D" id="3.40.50.300">
    <property type="entry name" value="P-loop containing nucleotide triphosphate hydrolases"/>
    <property type="match status" value="2"/>
</dbReference>
<feature type="transmembrane region" description="Helical" evidence="7">
    <location>
        <begin position="27"/>
        <end position="46"/>
    </location>
</feature>
<evidence type="ECO:0000256" key="4">
    <source>
        <dbReference type="ARBA" id="ARBA00022989"/>
    </source>
</evidence>
<reference evidence="9 10" key="1">
    <citation type="submission" date="2017-06" db="EMBL/GenBank/DDBJ databases">
        <authorList>
            <person name="Kim H.J."/>
            <person name="Triplett B.A."/>
        </authorList>
    </citation>
    <scope>NUCLEOTIDE SEQUENCE [LARGE SCALE GENOMIC DNA]</scope>
    <source>
        <strain evidence="9 10">B29T1</strain>
    </source>
</reference>
<feature type="coiled-coil region" evidence="6">
    <location>
        <begin position="358"/>
        <end position="402"/>
    </location>
</feature>
<comment type="subcellular location">
    <subcellularLocation>
        <location evidence="1">Cell membrane</location>
        <topology evidence="1">Multi-pass membrane protein</topology>
    </subcellularLocation>
</comment>
<dbReference type="AlphaFoldDB" id="A0A212RSF8"/>
<dbReference type="SUPFAM" id="SSF52540">
    <property type="entry name" value="P-loop containing nucleoside triphosphate hydrolases"/>
    <property type="match status" value="1"/>
</dbReference>
<keyword evidence="2" id="KW-1003">Cell membrane</keyword>
<dbReference type="InterPro" id="IPR050445">
    <property type="entry name" value="Bact_polysacc_biosynth/exp"/>
</dbReference>